<feature type="signal peptide" evidence="2">
    <location>
        <begin position="1"/>
        <end position="19"/>
    </location>
</feature>
<feature type="chain" id="PRO_5009521188" description="DUF5667 domain-containing protein" evidence="2">
    <location>
        <begin position="20"/>
        <end position="393"/>
    </location>
</feature>
<evidence type="ECO:0000313" key="3">
    <source>
        <dbReference type="EMBL" id="OGF25083.1"/>
    </source>
</evidence>
<gene>
    <name evidence="3" type="ORF">A2227_07075</name>
</gene>
<evidence type="ECO:0000256" key="2">
    <source>
        <dbReference type="SAM" id="SignalP"/>
    </source>
</evidence>
<feature type="region of interest" description="Disordered" evidence="1">
    <location>
        <begin position="346"/>
        <end position="393"/>
    </location>
</feature>
<comment type="caution">
    <text evidence="3">The sequence shown here is derived from an EMBL/GenBank/DDBJ whole genome shotgun (WGS) entry which is preliminary data.</text>
</comment>
<reference evidence="3 4" key="1">
    <citation type="journal article" date="2016" name="Nat. Commun.">
        <title>Thousands of microbial genomes shed light on interconnected biogeochemical processes in an aquifer system.</title>
        <authorList>
            <person name="Anantharaman K."/>
            <person name="Brown C.T."/>
            <person name="Hug L.A."/>
            <person name="Sharon I."/>
            <person name="Castelle C.J."/>
            <person name="Probst A.J."/>
            <person name="Thomas B.C."/>
            <person name="Singh A."/>
            <person name="Wilkins M.J."/>
            <person name="Karaoz U."/>
            <person name="Brodie E.L."/>
            <person name="Williams K.H."/>
            <person name="Hubbard S.S."/>
            <person name="Banfield J.F."/>
        </authorList>
    </citation>
    <scope>NUCLEOTIDE SEQUENCE [LARGE SCALE GENOMIC DNA]</scope>
</reference>
<sequence length="393" mass="42432">MKKIFIIPLISVFFLSACARDKAAPQNAVLSGEQAVYEQTYNISKNYVALRYRTDNVLINAEQYPDYEGWNSEMTAIIKGWKSLEESAAVLEKSAEEMAREKTGFKFTREALAYDKEEISRIVDKAPMGKKIMTLAKHLGVDAKRAQLILNQDQAMVSSEIWGGEGDTYETMEKSAIVVKDGCKVAGFVGGVVLSGGTSAIMAGSVLTKAAVIVSGADLVLEVTEDGANIALGNDNKVSAIVGEARKVSGPIATVLTITDIPNNLSSGFDKFNAVMAGLDQFRSAAQDGNILGINLPVYTGETKDSPISVAVMKPEEVGEWLKENGKETPGESVAEVEKILGINDKIDRKAEQDEKSAPQKAEDKEVKEEVKTESTQPRMPFSEFNDLSDGGG</sequence>
<dbReference type="STRING" id="1797994.A2227_07075"/>
<protein>
    <recommendedName>
        <fullName evidence="5">DUF5667 domain-containing protein</fullName>
    </recommendedName>
</protein>
<organism evidence="3 4">
    <name type="scientific">Candidatus Falkowbacteria bacterium RIFOXYA2_FULL_47_19</name>
    <dbReference type="NCBI Taxonomy" id="1797994"/>
    <lineage>
        <taxon>Bacteria</taxon>
        <taxon>Candidatus Falkowiibacteriota</taxon>
    </lineage>
</organism>
<dbReference type="EMBL" id="MFGB01000023">
    <property type="protein sequence ID" value="OGF25083.1"/>
    <property type="molecule type" value="Genomic_DNA"/>
</dbReference>
<accession>A0A1F5SF73</accession>
<dbReference type="PROSITE" id="PS51257">
    <property type="entry name" value="PROKAR_LIPOPROTEIN"/>
    <property type="match status" value="1"/>
</dbReference>
<proteinExistence type="predicted"/>
<feature type="compositionally biased region" description="Basic and acidic residues" evidence="1">
    <location>
        <begin position="346"/>
        <end position="373"/>
    </location>
</feature>
<evidence type="ECO:0000256" key="1">
    <source>
        <dbReference type="SAM" id="MobiDB-lite"/>
    </source>
</evidence>
<evidence type="ECO:0000313" key="4">
    <source>
        <dbReference type="Proteomes" id="UP000178367"/>
    </source>
</evidence>
<keyword evidence="2" id="KW-0732">Signal</keyword>
<dbReference type="AlphaFoldDB" id="A0A1F5SF73"/>
<name>A0A1F5SF73_9BACT</name>
<evidence type="ECO:0008006" key="5">
    <source>
        <dbReference type="Google" id="ProtNLM"/>
    </source>
</evidence>
<dbReference type="Proteomes" id="UP000178367">
    <property type="component" value="Unassembled WGS sequence"/>
</dbReference>